<proteinExistence type="predicted"/>
<reference evidence="2" key="1">
    <citation type="submission" date="2014-04" db="EMBL/GenBank/DDBJ databases">
        <authorList>
            <person name="Harrison E."/>
        </authorList>
    </citation>
    <scope>NUCLEOTIDE SEQUENCE</scope>
    <source>
        <strain evidence="2">313</strain>
    </source>
</reference>
<dbReference type="Pfam" id="PF04230">
    <property type="entry name" value="PS_pyruv_trans"/>
    <property type="match status" value="1"/>
</dbReference>
<evidence type="ECO:0000313" key="2">
    <source>
        <dbReference type="EMBL" id="BAT23304.1"/>
    </source>
</evidence>
<protein>
    <submittedName>
        <fullName evidence="2">Exopolysaccharide biosynthesis protein</fullName>
    </submittedName>
</protein>
<feature type="domain" description="Polysaccharide pyruvyl transferase" evidence="1">
    <location>
        <begin position="45"/>
        <end position="287"/>
    </location>
</feature>
<evidence type="ECO:0000259" key="1">
    <source>
        <dbReference type="Pfam" id="PF04230"/>
    </source>
</evidence>
<dbReference type="AlphaFoldDB" id="A0A0P0YQ74"/>
<name>A0A0P0YQ74_9ENTR</name>
<dbReference type="InterPro" id="IPR007345">
    <property type="entry name" value="Polysacch_pyruvyl_Trfase"/>
</dbReference>
<dbReference type="EMBL" id="AB924554">
    <property type="protein sequence ID" value="BAT23304.1"/>
    <property type="molecule type" value="Genomic_DNA"/>
</dbReference>
<sequence>MKMKNKVINKVKWKFINFSNKYYRLPNLDYTQKIAYVLGVSNHPNAGDQEITLAQKKFINKYFPNYQYVEIEKEKTIFIISELRKRLKPDDIVFIQGGGTLSDLYPEHEVPRQILLKELKDSPCKIVQFPVSFYYEDFDKFRASKSIYNSVKNLTIFARESKSLSVLKSELSVPVLHVPDIVLSQDESSNQPRNNDVVIMFRSDKECVLPQSLANSIVDHFSKSNNIILTDNYVKDYVLTFEKNRDRLLKEKFEEFRHAKLIITDRLHGMIFAYITKTPAIVFDNSYGKVKHSFENWLSDSKYIKFIEGDDLNLENVIKIANELVNTDKEFVFNVEDVFEPLINITDK</sequence>
<organism evidence="2">
    <name type="scientific">Klebsiella sp. 313</name>
    <dbReference type="NCBI Taxonomy" id="1497797"/>
    <lineage>
        <taxon>Bacteria</taxon>
        <taxon>Pseudomonadati</taxon>
        <taxon>Pseudomonadota</taxon>
        <taxon>Gammaproteobacteria</taxon>
        <taxon>Enterobacterales</taxon>
        <taxon>Enterobacteriaceae</taxon>
        <taxon>Klebsiella/Raoultella group</taxon>
        <taxon>Klebsiella</taxon>
    </lineage>
</organism>
<reference evidence="2" key="2">
    <citation type="journal article" date="2015" name="Sci. Rep.">
        <title>Genetic analysis of capsular polysaccharide synthesis gene clusters in 79 capsular types of Klebsiella spp.</title>
        <authorList>
            <person name="Pan Y.J."/>
            <person name="Lin T.L."/>
            <person name="Chen C.T."/>
            <person name="Chen Y.Y."/>
            <person name="Hsieh P.F."/>
            <person name="Hsu C.R."/>
            <person name="Wu M.C."/>
            <person name="Wang J.T."/>
        </authorList>
    </citation>
    <scope>NUCLEOTIDE SEQUENCE</scope>
    <source>
        <strain evidence="2">313</strain>
    </source>
</reference>
<accession>A0A0P0YQ74</accession>
<gene>
    <name evidence="2" type="primary">wckH</name>
</gene>